<dbReference type="InterPro" id="IPR046824">
    <property type="entry name" value="Mss51-like_C"/>
</dbReference>
<gene>
    <name evidence="3" type="ORF">PHYBLDRAFT_177702</name>
</gene>
<feature type="domain" description="Mitochondrial splicing suppressor 51-like C-terminal" evidence="2">
    <location>
        <begin position="236"/>
        <end position="407"/>
    </location>
</feature>
<dbReference type="AlphaFoldDB" id="A0A167MB48"/>
<feature type="domain" description="Mitochondrial splicing suppressor 51 zinc-finger" evidence="1">
    <location>
        <begin position="89"/>
        <end position="145"/>
    </location>
</feature>
<evidence type="ECO:0000313" key="4">
    <source>
        <dbReference type="Proteomes" id="UP000077315"/>
    </source>
</evidence>
<dbReference type="VEuPathDB" id="FungiDB:PHYBLDRAFT_177702"/>
<dbReference type="PANTHER" id="PTHR28069">
    <property type="entry name" value="GH20023P"/>
    <property type="match status" value="1"/>
</dbReference>
<proteinExistence type="predicted"/>
<dbReference type="Pfam" id="PF20179">
    <property type="entry name" value="MSS51_C"/>
    <property type="match status" value="1"/>
</dbReference>
<evidence type="ECO:0000259" key="2">
    <source>
        <dbReference type="Pfam" id="PF20179"/>
    </source>
</evidence>
<evidence type="ECO:0000259" key="1">
    <source>
        <dbReference type="Pfam" id="PF13824"/>
    </source>
</evidence>
<dbReference type="OrthoDB" id="5282002at2759"/>
<dbReference type="STRING" id="763407.A0A167MB48"/>
<evidence type="ECO:0000313" key="3">
    <source>
        <dbReference type="EMBL" id="OAD72337.1"/>
    </source>
</evidence>
<dbReference type="PANTHER" id="PTHR28069:SF1">
    <property type="entry name" value="PROTEIN MSS51, MITOCHONDRIAL"/>
    <property type="match status" value="1"/>
</dbReference>
<dbReference type="GeneID" id="28998825"/>
<protein>
    <submittedName>
        <fullName evidence="3">Uncharacterized protein</fullName>
    </submittedName>
</protein>
<sequence length="438" mass="50196">MNTWRQLAASSRVLSNSAKTAAYATKVSLRLGSSTVRPFLQKHAGLFSPPAPPVEKPMLGPDNLFHKLSESPIPELRERGSYISKYGVCPVCDLHDHEHKKPPVYECPDCGYPTHCSDDHYHKGREAHKEICSILREQNEDDHDLRSGRTMKEFEFPSSQGFDEAVNMSNWDVFFYTRSFPSMDSDRSMRHVSKLLTYPVTVASILHQSCPYKLGKEITPEGMRSISALRSILYPRNEVAKDGQTMIRTETINLYVVGARAEASLPQHIWLQLAYLFPQTPFHIHFVGPDALPLNKEPYTTSLNERVSFTYDNSLYSDYHEKIDKFDPYTDLFFMFSPGIGHSTARDGWKESITKALETKCSIFLTGYDQADMLNDIEAVEQDYQGEFDWVLKPTTNEFRSLKRDVNLADLRQTIFANWGIWGIRGKRYDVTHQPEED</sequence>
<dbReference type="FunCoup" id="A0A167MB48">
    <property type="interactions" value="95"/>
</dbReference>
<reference evidence="4" key="1">
    <citation type="submission" date="2015-06" db="EMBL/GenBank/DDBJ databases">
        <title>Expansion of signal transduction pathways in fungi by whole-genome duplication.</title>
        <authorList>
            <consortium name="DOE Joint Genome Institute"/>
            <person name="Corrochano L.M."/>
            <person name="Kuo A."/>
            <person name="Marcet-Houben M."/>
            <person name="Polaino S."/>
            <person name="Salamov A."/>
            <person name="Villalobos J.M."/>
            <person name="Alvarez M.I."/>
            <person name="Avalos J."/>
            <person name="Benito E.P."/>
            <person name="Benoit I."/>
            <person name="Burger G."/>
            <person name="Camino L.P."/>
            <person name="Canovas D."/>
            <person name="Cerda-Olmedo E."/>
            <person name="Cheng J.-F."/>
            <person name="Dominguez A."/>
            <person name="Elias M."/>
            <person name="Eslava A.P."/>
            <person name="Glaser F."/>
            <person name="Grimwood J."/>
            <person name="Gutierrez G."/>
            <person name="Heitman J."/>
            <person name="Henrissat B."/>
            <person name="Iturriaga E.A."/>
            <person name="Lang B.F."/>
            <person name="Lavin J.L."/>
            <person name="Lee S."/>
            <person name="Li W."/>
            <person name="Lindquist E."/>
            <person name="Lopez-Garcia S."/>
            <person name="Luque E.M."/>
            <person name="Marcos A.T."/>
            <person name="Martin J."/>
            <person name="McCluskey K."/>
            <person name="Medina H.R."/>
            <person name="Miralles-Duran A."/>
            <person name="Miyazaki A."/>
            <person name="Munoz-Torres E."/>
            <person name="Oguiza J.A."/>
            <person name="Ohm R."/>
            <person name="Olmedo M."/>
            <person name="Orejas M."/>
            <person name="Ortiz-Castellanos L."/>
            <person name="Pisabarro A.G."/>
            <person name="Rodriguez-Romero J."/>
            <person name="Ruiz-Herrera J."/>
            <person name="Ruiz-Vazquez R."/>
            <person name="Sanz C."/>
            <person name="Schackwitz W."/>
            <person name="Schmutz J."/>
            <person name="Shahriari M."/>
            <person name="Shelest E."/>
            <person name="Silva-Franco F."/>
            <person name="Soanes D."/>
            <person name="Syed K."/>
            <person name="Tagua V.G."/>
            <person name="Talbot N.J."/>
            <person name="Thon M."/>
            <person name="De vries R.P."/>
            <person name="Wiebenga A."/>
            <person name="Yadav J.S."/>
            <person name="Braun E.L."/>
            <person name="Baker S."/>
            <person name="Garre V."/>
            <person name="Horwitz B."/>
            <person name="Torres-Martinez S."/>
            <person name="Idnurm A."/>
            <person name="Herrera-Estrella A."/>
            <person name="Gabaldon T."/>
            <person name="Grigoriev I.V."/>
        </authorList>
    </citation>
    <scope>NUCLEOTIDE SEQUENCE [LARGE SCALE GENOMIC DNA]</scope>
    <source>
        <strain evidence="4">NRRL 1555(-)</strain>
    </source>
</reference>
<dbReference type="EMBL" id="KV440983">
    <property type="protein sequence ID" value="OAD72337.1"/>
    <property type="molecule type" value="Genomic_DNA"/>
</dbReference>
<accession>A0A167MB48</accession>
<dbReference type="Pfam" id="PF13824">
    <property type="entry name" value="zf-Mss51"/>
    <property type="match status" value="1"/>
</dbReference>
<name>A0A167MB48_PHYB8</name>
<dbReference type="InterPro" id="IPR032717">
    <property type="entry name" value="Mss51_Znf"/>
</dbReference>
<dbReference type="Proteomes" id="UP000077315">
    <property type="component" value="Unassembled WGS sequence"/>
</dbReference>
<keyword evidence="4" id="KW-1185">Reference proteome</keyword>
<dbReference type="RefSeq" id="XP_018290377.1">
    <property type="nucleotide sequence ID" value="XM_018437919.1"/>
</dbReference>
<organism evidence="3 4">
    <name type="scientific">Phycomyces blakesleeanus (strain ATCC 8743b / DSM 1359 / FGSC 10004 / NBRC 33097 / NRRL 1555)</name>
    <dbReference type="NCBI Taxonomy" id="763407"/>
    <lineage>
        <taxon>Eukaryota</taxon>
        <taxon>Fungi</taxon>
        <taxon>Fungi incertae sedis</taxon>
        <taxon>Mucoromycota</taxon>
        <taxon>Mucoromycotina</taxon>
        <taxon>Mucoromycetes</taxon>
        <taxon>Mucorales</taxon>
        <taxon>Phycomycetaceae</taxon>
        <taxon>Phycomyces</taxon>
    </lineage>
</organism>
<dbReference type="InParanoid" id="A0A167MB48"/>